<dbReference type="InterPro" id="IPR038706">
    <property type="entry name" value="Type_VI_SciN-like_sf"/>
</dbReference>
<dbReference type="EMBL" id="QBIU01000001">
    <property type="protein sequence ID" value="MWV68760.1"/>
    <property type="molecule type" value="Genomic_DNA"/>
</dbReference>
<evidence type="ECO:0000256" key="1">
    <source>
        <dbReference type="SAM" id="SignalP"/>
    </source>
</evidence>
<dbReference type="NCBIfam" id="TIGR03352">
    <property type="entry name" value="VI_chp_3"/>
    <property type="match status" value="1"/>
</dbReference>
<dbReference type="EMBL" id="JRMP02000026">
    <property type="protein sequence ID" value="TLD91870.1"/>
    <property type="molecule type" value="Genomic_DNA"/>
</dbReference>
<name>A0A347W031_9HELI</name>
<feature type="chain" id="PRO_5036063103" evidence="1">
    <location>
        <begin position="16"/>
        <end position="145"/>
    </location>
</feature>
<keyword evidence="4" id="KW-1185">Reference proteome</keyword>
<reference evidence="3 4" key="2">
    <citation type="journal article" date="2016" name="Infect. Immun.">
        <title>Helicobacter saguini, a Novel Helicobacter Isolated from Cotton-Top Tamarins with Ulcerative Colitis, Has Proinflammatory Properties and Induces Typhlocolitis and Dysplasia in Gnotobiotic IL-10-/- Mice.</title>
        <authorList>
            <person name="Shen Z."/>
            <person name="Mannion A."/>
            <person name="Whary M.T."/>
            <person name="Muthupalani S."/>
            <person name="Sheh A."/>
            <person name="Feng Y."/>
            <person name="Gong G."/>
            <person name="Vandamme P."/>
            <person name="Holcombe H.R."/>
            <person name="Paster B.J."/>
            <person name="Fox J.G."/>
        </authorList>
    </citation>
    <scope>NUCLEOTIDE SEQUENCE [LARGE SCALE GENOMIC DNA]</scope>
    <source>
        <strain evidence="3 4">MIT 97-6194</strain>
    </source>
</reference>
<proteinExistence type="predicted"/>
<keyword evidence="3" id="KW-0449">Lipoprotein</keyword>
<reference evidence="3 4" key="1">
    <citation type="journal article" date="2014" name="Genome Announc.">
        <title>Draft genome sequences of eight enterohepatic helicobacter species isolated from both laboratory and wild rodents.</title>
        <authorList>
            <person name="Sheh A."/>
            <person name="Shen Z."/>
            <person name="Fox J.G."/>
        </authorList>
    </citation>
    <scope>NUCLEOTIDE SEQUENCE [LARGE SCALE GENOMIC DNA]</scope>
    <source>
        <strain evidence="3 4">MIT 97-6194</strain>
    </source>
</reference>
<dbReference type="PROSITE" id="PS51257">
    <property type="entry name" value="PROKAR_LIPOPROTEIN"/>
    <property type="match status" value="1"/>
</dbReference>
<evidence type="ECO:0000313" key="4">
    <source>
        <dbReference type="Proteomes" id="UP000029714"/>
    </source>
</evidence>
<sequence>MRVLMILCLSFFMFACSRNIGIGIDNRQDSNLNNRNDNVPITAIVYKLNDIKKFEDANMLDLLNREDVVLGKDKIDSIRLQVAPNEKVNITNFKSKEVPYIAILVVYTNNENKRNKTYMRVKKIKGIRDRQVKFIITKDGVNFND</sequence>
<reference evidence="2 5" key="4">
    <citation type="submission" date="2019-12" db="EMBL/GenBank/DDBJ databases">
        <title>Multi-Generational Helicobacter saguini Isolates.</title>
        <authorList>
            <person name="Mannion A."/>
            <person name="Shen Z."/>
            <person name="Fox J.G."/>
        </authorList>
    </citation>
    <scope>NUCLEOTIDE SEQUENCE [LARGE SCALE GENOMIC DNA]</scope>
    <source>
        <strain evidence="2">16-048</strain>
        <strain evidence="5">16-048 (F4)</strain>
    </source>
</reference>
<evidence type="ECO:0000313" key="3">
    <source>
        <dbReference type="EMBL" id="TLD91870.1"/>
    </source>
</evidence>
<evidence type="ECO:0000313" key="5">
    <source>
        <dbReference type="Proteomes" id="UP000477070"/>
    </source>
</evidence>
<comment type="caution">
    <text evidence="3">The sequence shown here is derived from an EMBL/GenBank/DDBJ whole genome shotgun (WGS) entry which is preliminary data.</text>
</comment>
<reference evidence="3" key="3">
    <citation type="submission" date="2018-04" db="EMBL/GenBank/DDBJ databases">
        <authorList>
            <person name="Sheh A."/>
            <person name="Shen Z."/>
            <person name="Mannion A.J."/>
            <person name="Fox J.G."/>
        </authorList>
    </citation>
    <scope>NUCLEOTIDE SEQUENCE</scope>
    <source>
        <strain evidence="3">MIT 97-6194</strain>
    </source>
</reference>
<dbReference type="Gene3D" id="2.60.40.4150">
    <property type="entry name" value="Type VI secretion system, lipoprotein SciN"/>
    <property type="match status" value="1"/>
</dbReference>
<dbReference type="Proteomes" id="UP000029714">
    <property type="component" value="Unassembled WGS sequence"/>
</dbReference>
<organism evidence="3 4">
    <name type="scientific">Helicobacter saguini</name>
    <dbReference type="NCBI Taxonomy" id="1548018"/>
    <lineage>
        <taxon>Bacteria</taxon>
        <taxon>Pseudomonadati</taxon>
        <taxon>Campylobacterota</taxon>
        <taxon>Epsilonproteobacteria</taxon>
        <taxon>Campylobacterales</taxon>
        <taxon>Helicobacteraceae</taxon>
        <taxon>Helicobacter</taxon>
    </lineage>
</organism>
<dbReference type="STRING" id="1548018.LS64_02505"/>
<keyword evidence="1" id="KW-0732">Signal</keyword>
<protein>
    <submittedName>
        <fullName evidence="3">Type VI secretion system lipoprotein TssJ</fullName>
    </submittedName>
</protein>
<dbReference type="InterPro" id="IPR017734">
    <property type="entry name" value="T6SS_SciN"/>
</dbReference>
<dbReference type="AlphaFoldDB" id="A0A347W031"/>
<evidence type="ECO:0000313" key="2">
    <source>
        <dbReference type="EMBL" id="MWV68760.1"/>
    </source>
</evidence>
<accession>A0A347W031</accession>
<dbReference type="Proteomes" id="UP000477070">
    <property type="component" value="Unassembled WGS sequence"/>
</dbReference>
<feature type="signal peptide" evidence="1">
    <location>
        <begin position="1"/>
        <end position="15"/>
    </location>
</feature>
<dbReference type="OrthoDB" id="5360261at2"/>
<dbReference type="RefSeq" id="WP_064773687.1">
    <property type="nucleotide sequence ID" value="NZ_JRMP02000026.1"/>
</dbReference>
<dbReference type="Pfam" id="PF12790">
    <property type="entry name" value="T6SS-SciN"/>
    <property type="match status" value="1"/>
</dbReference>
<gene>
    <name evidence="3" type="primary">tssJ</name>
    <name evidence="2" type="ORF">DCO61_01635</name>
    <name evidence="3" type="ORF">LS64_011140</name>
</gene>